<name>A0A4R5NUL0_9LACO</name>
<gene>
    <name evidence="2" type="ORF">C5L31_002058</name>
</gene>
<dbReference type="RefSeq" id="WP_010619287.1">
    <property type="nucleotide sequence ID" value="NZ_CP042371.1"/>
</dbReference>
<evidence type="ECO:0000259" key="1">
    <source>
        <dbReference type="PROSITE" id="PS50943"/>
    </source>
</evidence>
<protein>
    <recommendedName>
        <fullName evidence="1">HTH cro/C1-type domain-containing protein</fullName>
    </recommendedName>
</protein>
<dbReference type="EMBL" id="PUFO01000006">
    <property type="protein sequence ID" value="TDG80810.1"/>
    <property type="molecule type" value="Genomic_DNA"/>
</dbReference>
<dbReference type="AlphaFoldDB" id="A0A4R5NUL0"/>
<dbReference type="Proteomes" id="UP000294854">
    <property type="component" value="Unassembled WGS sequence"/>
</dbReference>
<dbReference type="CDD" id="cd00093">
    <property type="entry name" value="HTH_XRE"/>
    <property type="match status" value="1"/>
</dbReference>
<reference evidence="2 3" key="1">
    <citation type="journal article" date="2019" name="Appl. Microbiol. Biotechnol.">
        <title>Uncovering carbohydrate metabolism through a genotype-phenotype association study of 56 lactic acid bacteria genomes.</title>
        <authorList>
            <person name="Buron-Moles G."/>
            <person name="Chailyan A."/>
            <person name="Dolejs I."/>
            <person name="Forster J."/>
            <person name="Miks M.H."/>
        </authorList>
    </citation>
    <scope>NUCLEOTIDE SEQUENCE [LARGE SCALE GENOMIC DNA]</scope>
    <source>
        <strain evidence="2 3">ATCC 49373</strain>
    </source>
</reference>
<dbReference type="Gene3D" id="1.25.40.10">
    <property type="entry name" value="Tetratricopeptide repeat domain"/>
    <property type="match status" value="1"/>
</dbReference>
<dbReference type="PANTHER" id="PTHR37038">
    <property type="entry name" value="TRANSCRIPTIONAL REGULATOR-RELATED"/>
    <property type="match status" value="1"/>
</dbReference>
<dbReference type="InterPro" id="IPR010982">
    <property type="entry name" value="Lambda_DNA-bd_dom_sf"/>
</dbReference>
<dbReference type="PANTHER" id="PTHR37038:SF14">
    <property type="entry name" value="TRANSCRIPTIONAL ACTIVATOR"/>
    <property type="match status" value="1"/>
</dbReference>
<dbReference type="PROSITE" id="PS50943">
    <property type="entry name" value="HTH_CROC1"/>
    <property type="match status" value="1"/>
</dbReference>
<feature type="domain" description="HTH cro/C1-type" evidence="1">
    <location>
        <begin position="10"/>
        <end position="59"/>
    </location>
</feature>
<comment type="caution">
    <text evidence="2">The sequence shown here is derived from an EMBL/GenBank/DDBJ whole genome shotgun (WGS) entry which is preliminary data.</text>
</comment>
<dbReference type="SUPFAM" id="SSF48452">
    <property type="entry name" value="TPR-like"/>
    <property type="match status" value="1"/>
</dbReference>
<evidence type="ECO:0000313" key="3">
    <source>
        <dbReference type="Proteomes" id="UP000294854"/>
    </source>
</evidence>
<keyword evidence="3" id="KW-1185">Reference proteome</keyword>
<dbReference type="InterPro" id="IPR053163">
    <property type="entry name" value="HTH-type_regulator_Rgg"/>
</dbReference>
<dbReference type="OrthoDB" id="1150409at2"/>
<proteinExistence type="predicted"/>
<dbReference type="GO" id="GO:0003677">
    <property type="term" value="F:DNA binding"/>
    <property type="evidence" value="ECO:0007669"/>
    <property type="project" value="InterPro"/>
</dbReference>
<dbReference type="InterPro" id="IPR011990">
    <property type="entry name" value="TPR-like_helical_dom_sf"/>
</dbReference>
<sequence>MDIEKFIQTRKKLGYTQATLAEGICTQATISKFEKNGKMISTKILVQLCKRLGLSLNDIFPNEDMNDTGYSQILERAEFDLITSDYQDAFKQLELVDFDRLNNPESKMQYLYVRGFSLALSNQKQDDAIFSFEQILNGLDEDHETIYAQLAYVGLGISYANAGDQKRAEFFFSKMPERLSHVNQTDTSTVWKVLSMLFYTGEFYSNVADYETSNTLLENVITRSSERHVTFYTARAQYQLAQNWVAMKTDKAQVLAMLRDSDAFARFNHNEKLLKRVRRLIQEIEE</sequence>
<evidence type="ECO:0000313" key="2">
    <source>
        <dbReference type="EMBL" id="TDG80810.1"/>
    </source>
</evidence>
<accession>A0A4R5NUL0</accession>
<dbReference type="STRING" id="1122149.FD44_GL001311"/>
<dbReference type="SUPFAM" id="SSF47413">
    <property type="entry name" value="lambda repressor-like DNA-binding domains"/>
    <property type="match status" value="1"/>
</dbReference>
<organism evidence="2 3">
    <name type="scientific">Secundilactobacillus malefermentans</name>
    <dbReference type="NCBI Taxonomy" id="176292"/>
    <lineage>
        <taxon>Bacteria</taxon>
        <taxon>Bacillati</taxon>
        <taxon>Bacillota</taxon>
        <taxon>Bacilli</taxon>
        <taxon>Lactobacillales</taxon>
        <taxon>Lactobacillaceae</taxon>
        <taxon>Secundilactobacillus</taxon>
    </lineage>
</organism>
<dbReference type="Pfam" id="PF01381">
    <property type="entry name" value="HTH_3"/>
    <property type="match status" value="1"/>
</dbReference>
<dbReference type="SMART" id="SM00530">
    <property type="entry name" value="HTH_XRE"/>
    <property type="match status" value="1"/>
</dbReference>
<dbReference type="InterPro" id="IPR001387">
    <property type="entry name" value="Cro/C1-type_HTH"/>
</dbReference>